<evidence type="ECO:0000313" key="2">
    <source>
        <dbReference type="EMBL" id="CDW61238.1"/>
    </source>
</evidence>
<dbReference type="Pfam" id="PF11977">
    <property type="entry name" value="RNase_Zc3h12a"/>
    <property type="match status" value="1"/>
</dbReference>
<reference evidence="2" key="1">
    <citation type="submission" date="2014-01" db="EMBL/GenBank/DDBJ databases">
        <authorList>
            <person name="Aslett M."/>
        </authorList>
    </citation>
    <scope>NUCLEOTIDE SEQUENCE</scope>
</reference>
<evidence type="ECO:0000313" key="3">
    <source>
        <dbReference type="Proteomes" id="UP000030665"/>
    </source>
</evidence>
<dbReference type="EMBL" id="HG808310">
    <property type="protein sequence ID" value="CDW61238.1"/>
    <property type="molecule type" value="Genomic_DNA"/>
</dbReference>
<dbReference type="OrthoDB" id="5930340at2759"/>
<gene>
    <name evidence="2" type="ORF">TTRE_0000968301</name>
</gene>
<organism evidence="2 3">
    <name type="scientific">Trichuris trichiura</name>
    <name type="common">Whipworm</name>
    <name type="synonym">Trichocephalus trichiurus</name>
    <dbReference type="NCBI Taxonomy" id="36087"/>
    <lineage>
        <taxon>Eukaryota</taxon>
        <taxon>Metazoa</taxon>
        <taxon>Ecdysozoa</taxon>
        <taxon>Nematoda</taxon>
        <taxon>Enoplea</taxon>
        <taxon>Dorylaimia</taxon>
        <taxon>Trichinellida</taxon>
        <taxon>Trichuridae</taxon>
        <taxon>Trichuris</taxon>
    </lineage>
</organism>
<feature type="domain" description="RNase NYN" evidence="1">
    <location>
        <begin position="60"/>
        <end position="176"/>
    </location>
</feature>
<dbReference type="Proteomes" id="UP000030665">
    <property type="component" value="Unassembled WGS sequence"/>
</dbReference>
<sequence>MYSSKELEDLTASDSHLELAVRSFPAYSVAINERRRTPLVDGWKRRPIVVDGRSFQNPIHLIICLRQLLKASHCAIAVIHESALSLCDEQWANILDCLIKENLLVLTSSDESDVATQLDNYLLLLAYLSGAVILSNFFHVEPLSCAKEWRQLALLQIVPFTFDEDAGIVVDPIGRQRCTSDEWLFSFTNVENAPFTVRPSSEGQFDSLISKLDVPICQAIANE</sequence>
<keyword evidence="3" id="KW-1185">Reference proteome</keyword>
<dbReference type="AlphaFoldDB" id="A0A077ZN65"/>
<accession>A0A077ZN65</accession>
<dbReference type="Gene3D" id="3.40.50.11980">
    <property type="match status" value="1"/>
</dbReference>
<reference evidence="2" key="2">
    <citation type="submission" date="2014-03" db="EMBL/GenBank/DDBJ databases">
        <title>The whipworm genome and dual-species transcriptomics of an intimate host-pathogen interaction.</title>
        <authorList>
            <person name="Foth B.J."/>
            <person name="Tsai I.J."/>
            <person name="Reid A.J."/>
            <person name="Bancroft A.J."/>
            <person name="Nichol S."/>
            <person name="Tracey A."/>
            <person name="Holroyd N."/>
            <person name="Cotton J.A."/>
            <person name="Stanley E.J."/>
            <person name="Zarowiecki M."/>
            <person name="Liu J.Z."/>
            <person name="Huckvale T."/>
            <person name="Cooper P.J."/>
            <person name="Grencis R.K."/>
            <person name="Berriman M."/>
        </authorList>
    </citation>
    <scope>NUCLEOTIDE SEQUENCE [LARGE SCALE GENOMIC DNA]</scope>
</reference>
<evidence type="ECO:0000259" key="1">
    <source>
        <dbReference type="Pfam" id="PF11977"/>
    </source>
</evidence>
<dbReference type="InterPro" id="IPR021869">
    <property type="entry name" value="RNase_Zc3h12_NYN"/>
</dbReference>
<proteinExistence type="predicted"/>
<protein>
    <submittedName>
        <fullName evidence="2">NEDD4-binding protein 1</fullName>
    </submittedName>
</protein>
<name>A0A077ZN65_TRITR</name>